<sequence length="265" mass="31302">MVIWLRLKGDKLLDKWLNIFLELQIKYFDKLQKTSVDGKTKIILIFNIIMMSTNSLATLVIMVPSLLDRDWLSLILDYLDGYCYALEHYIMLHHILLLSYINHCLSLLNNKLRYGPVKRSLVNNYFQLVKLLQEINDIYGPMIFNMFLGILLTSSIYADSILIYIKNGEYKLNLFEYFVQVSALLLMWINLYLYFLICDRVNETSRETTIIILEYSTRSNDNQEVELLFLEHLVLRLKINICGMFDLDLSSFFAFVAAIFLQLYY</sequence>
<keyword evidence="8" id="KW-1185">Reference proteome</keyword>
<proteinExistence type="predicted"/>
<feature type="transmembrane region" description="Helical" evidence="6">
    <location>
        <begin position="86"/>
        <end position="108"/>
    </location>
</feature>
<keyword evidence="5 6" id="KW-0472">Membrane</keyword>
<comment type="subcellular location">
    <subcellularLocation>
        <location evidence="1">Cell membrane</location>
        <topology evidence="1">Multi-pass membrane protein</topology>
    </subcellularLocation>
</comment>
<dbReference type="AlphaFoldDB" id="A0A0L0BTU9"/>
<feature type="transmembrane region" description="Helical" evidence="6">
    <location>
        <begin position="143"/>
        <end position="165"/>
    </location>
</feature>
<evidence type="ECO:0000256" key="6">
    <source>
        <dbReference type="SAM" id="Phobius"/>
    </source>
</evidence>
<comment type="caution">
    <text evidence="7">The sequence shown here is derived from an EMBL/GenBank/DDBJ whole genome shotgun (WGS) entry which is preliminary data.</text>
</comment>
<name>A0A0L0BTU9_LUCCU</name>
<protein>
    <recommendedName>
        <fullName evidence="9">Gustatory receptor</fullName>
    </recommendedName>
</protein>
<evidence type="ECO:0000313" key="8">
    <source>
        <dbReference type="Proteomes" id="UP000037069"/>
    </source>
</evidence>
<dbReference type="GO" id="GO:0005886">
    <property type="term" value="C:plasma membrane"/>
    <property type="evidence" value="ECO:0007669"/>
    <property type="project" value="UniProtKB-SubCell"/>
</dbReference>
<feature type="transmembrane region" description="Helical" evidence="6">
    <location>
        <begin position="42"/>
        <end position="66"/>
    </location>
</feature>
<evidence type="ECO:0000256" key="5">
    <source>
        <dbReference type="ARBA" id="ARBA00023136"/>
    </source>
</evidence>
<keyword evidence="4 6" id="KW-1133">Transmembrane helix</keyword>
<keyword evidence="3 6" id="KW-0812">Transmembrane</keyword>
<evidence type="ECO:0000256" key="3">
    <source>
        <dbReference type="ARBA" id="ARBA00022692"/>
    </source>
</evidence>
<gene>
    <name evidence="7" type="ORF">FF38_13320</name>
</gene>
<feature type="transmembrane region" description="Helical" evidence="6">
    <location>
        <begin position="245"/>
        <end position="264"/>
    </location>
</feature>
<feature type="transmembrane region" description="Helical" evidence="6">
    <location>
        <begin position="177"/>
        <end position="197"/>
    </location>
</feature>
<dbReference type="Proteomes" id="UP000037069">
    <property type="component" value="Unassembled WGS sequence"/>
</dbReference>
<evidence type="ECO:0000256" key="4">
    <source>
        <dbReference type="ARBA" id="ARBA00022989"/>
    </source>
</evidence>
<evidence type="ECO:0000313" key="7">
    <source>
        <dbReference type="EMBL" id="KNC23436.1"/>
    </source>
</evidence>
<evidence type="ECO:0000256" key="2">
    <source>
        <dbReference type="ARBA" id="ARBA00022475"/>
    </source>
</evidence>
<evidence type="ECO:0008006" key="9">
    <source>
        <dbReference type="Google" id="ProtNLM"/>
    </source>
</evidence>
<dbReference type="GO" id="GO:0050909">
    <property type="term" value="P:sensory perception of taste"/>
    <property type="evidence" value="ECO:0007669"/>
    <property type="project" value="InterPro"/>
</dbReference>
<dbReference type="Pfam" id="PF08395">
    <property type="entry name" value="7tm_7"/>
    <property type="match status" value="1"/>
</dbReference>
<reference evidence="7 8" key="1">
    <citation type="journal article" date="2015" name="Nat. Commun.">
        <title>Lucilia cuprina genome unlocks parasitic fly biology to underpin future interventions.</title>
        <authorList>
            <person name="Anstead C.A."/>
            <person name="Korhonen P.K."/>
            <person name="Young N.D."/>
            <person name="Hall R.S."/>
            <person name="Jex A.R."/>
            <person name="Murali S.C."/>
            <person name="Hughes D.S."/>
            <person name="Lee S.F."/>
            <person name="Perry T."/>
            <person name="Stroehlein A.J."/>
            <person name="Ansell B.R."/>
            <person name="Breugelmans B."/>
            <person name="Hofmann A."/>
            <person name="Qu J."/>
            <person name="Dugan S."/>
            <person name="Lee S.L."/>
            <person name="Chao H."/>
            <person name="Dinh H."/>
            <person name="Han Y."/>
            <person name="Doddapaneni H.V."/>
            <person name="Worley K.C."/>
            <person name="Muzny D.M."/>
            <person name="Ioannidis P."/>
            <person name="Waterhouse R.M."/>
            <person name="Zdobnov E.M."/>
            <person name="James P.J."/>
            <person name="Bagnall N.H."/>
            <person name="Kotze A.C."/>
            <person name="Gibbs R.A."/>
            <person name="Richards S."/>
            <person name="Batterham P."/>
            <person name="Gasser R.B."/>
        </authorList>
    </citation>
    <scope>NUCLEOTIDE SEQUENCE [LARGE SCALE GENOMIC DNA]</scope>
    <source>
        <strain evidence="7 8">LS</strain>
        <tissue evidence="7">Full body</tissue>
    </source>
</reference>
<dbReference type="InterPro" id="IPR013604">
    <property type="entry name" value="7TM_chemorcpt"/>
</dbReference>
<organism evidence="7 8">
    <name type="scientific">Lucilia cuprina</name>
    <name type="common">Green bottle fly</name>
    <name type="synonym">Australian sheep blowfly</name>
    <dbReference type="NCBI Taxonomy" id="7375"/>
    <lineage>
        <taxon>Eukaryota</taxon>
        <taxon>Metazoa</taxon>
        <taxon>Ecdysozoa</taxon>
        <taxon>Arthropoda</taxon>
        <taxon>Hexapoda</taxon>
        <taxon>Insecta</taxon>
        <taxon>Pterygota</taxon>
        <taxon>Neoptera</taxon>
        <taxon>Endopterygota</taxon>
        <taxon>Diptera</taxon>
        <taxon>Brachycera</taxon>
        <taxon>Muscomorpha</taxon>
        <taxon>Oestroidea</taxon>
        <taxon>Calliphoridae</taxon>
        <taxon>Luciliinae</taxon>
        <taxon>Lucilia</taxon>
    </lineage>
</organism>
<accession>A0A0L0BTU9</accession>
<evidence type="ECO:0000256" key="1">
    <source>
        <dbReference type="ARBA" id="ARBA00004651"/>
    </source>
</evidence>
<keyword evidence="2" id="KW-1003">Cell membrane</keyword>
<dbReference type="EMBL" id="JRES01001351">
    <property type="protein sequence ID" value="KNC23436.1"/>
    <property type="molecule type" value="Genomic_DNA"/>
</dbReference>